<dbReference type="InterPro" id="IPR012338">
    <property type="entry name" value="Beta-lactam/transpept-like"/>
</dbReference>
<dbReference type="AlphaFoldDB" id="D2BC10"/>
<keyword evidence="4" id="KW-1185">Reference proteome</keyword>
<dbReference type="KEGG" id="sro:Sros_5264"/>
<evidence type="ECO:0000313" key="4">
    <source>
        <dbReference type="Proteomes" id="UP000002029"/>
    </source>
</evidence>
<sequence length="493" mass="52318">MDLERVKREVFSLVGPDTPGLAVGVYTGGAAVLTAAQGAACVEFGVPVDERTRFDIASASKQFTAACVLLLERDGKLGLDDDVRAHVPELSLEVPVTLRQCLQHTGGLPEWYGLQALTGVPLAEMTERRLLEVLTGIRHTSFAPGTGWAYSNTGYVLAAVVVGRVAGSSLAEFARERLFEPLGMAESVFRDDASVPLERLAYGYANAQGEPRRADTQESAVGDGGLVTSVAELAPWFGFLADGRVLGADLRDRLLERAVLADGTVRPYALGIYHGEDWFGHAGGMHGYRSNLLYLPDPGVGIAVLSNQTAIDPVRLSHRLARLLLGGEEPPRPEPGTSAPPERLHWHDPAGDGTLTLEPTAEGIAIPDVGVFTTGADGRWHGTGDAEGAWLEIGGDRLLLRTGPPSRPPVVFHAAEPPSDAPMADGVFRSPELGIDATVSDGEVRVGRELRLPSAPAPGGAWQAGPFTLRLHEGDLLVSGAGLRRMRFEGTHG</sequence>
<dbReference type="STRING" id="479432.Sros_5264"/>
<feature type="domain" description="Beta-lactamase-related" evidence="2">
    <location>
        <begin position="17"/>
        <end position="322"/>
    </location>
</feature>
<gene>
    <name evidence="3" type="ordered locus">Sros_5264</name>
</gene>
<dbReference type="RefSeq" id="WP_012891770.1">
    <property type="nucleotide sequence ID" value="NC_013595.1"/>
</dbReference>
<dbReference type="Proteomes" id="UP000002029">
    <property type="component" value="Chromosome"/>
</dbReference>
<dbReference type="InterPro" id="IPR001466">
    <property type="entry name" value="Beta-lactam-related"/>
</dbReference>
<accession>D2BC10</accession>
<proteinExistence type="predicted"/>
<dbReference type="Pfam" id="PF00144">
    <property type="entry name" value="Beta-lactamase"/>
    <property type="match status" value="1"/>
</dbReference>
<dbReference type="EMBL" id="CP001814">
    <property type="protein sequence ID" value="ACZ88033.1"/>
    <property type="molecule type" value="Genomic_DNA"/>
</dbReference>
<name>D2BC10_STRRD</name>
<dbReference type="PANTHER" id="PTHR46825">
    <property type="entry name" value="D-ALANYL-D-ALANINE-CARBOXYPEPTIDASE/ENDOPEPTIDASE AMPH"/>
    <property type="match status" value="1"/>
</dbReference>
<feature type="region of interest" description="Disordered" evidence="1">
    <location>
        <begin position="325"/>
        <end position="355"/>
    </location>
</feature>
<organism evidence="3 4">
    <name type="scientific">Streptosporangium roseum (strain ATCC 12428 / DSM 43021 / JCM 3005 / KCTC 9067 / NCIMB 10171 / NRRL 2505 / NI 9100)</name>
    <dbReference type="NCBI Taxonomy" id="479432"/>
    <lineage>
        <taxon>Bacteria</taxon>
        <taxon>Bacillati</taxon>
        <taxon>Actinomycetota</taxon>
        <taxon>Actinomycetes</taxon>
        <taxon>Streptosporangiales</taxon>
        <taxon>Streptosporangiaceae</taxon>
        <taxon>Streptosporangium</taxon>
    </lineage>
</organism>
<reference evidence="3 4" key="1">
    <citation type="journal article" date="2010" name="Stand. Genomic Sci.">
        <title>Complete genome sequence of Streptosporangium roseum type strain (NI 9100).</title>
        <authorList>
            <person name="Nolan M."/>
            <person name="Sikorski J."/>
            <person name="Jando M."/>
            <person name="Lucas S."/>
            <person name="Lapidus A."/>
            <person name="Glavina Del Rio T."/>
            <person name="Chen F."/>
            <person name="Tice H."/>
            <person name="Pitluck S."/>
            <person name="Cheng J.F."/>
            <person name="Chertkov O."/>
            <person name="Sims D."/>
            <person name="Meincke L."/>
            <person name="Brettin T."/>
            <person name="Han C."/>
            <person name="Detter J.C."/>
            <person name="Bruce D."/>
            <person name="Goodwin L."/>
            <person name="Land M."/>
            <person name="Hauser L."/>
            <person name="Chang Y.J."/>
            <person name="Jeffries C.D."/>
            <person name="Ivanova N."/>
            <person name="Mavromatis K."/>
            <person name="Mikhailova N."/>
            <person name="Chen A."/>
            <person name="Palaniappan K."/>
            <person name="Chain P."/>
            <person name="Rohde M."/>
            <person name="Goker M."/>
            <person name="Bristow J."/>
            <person name="Eisen J.A."/>
            <person name="Markowitz V."/>
            <person name="Hugenholtz P."/>
            <person name="Kyrpides N.C."/>
            <person name="Klenk H.P."/>
        </authorList>
    </citation>
    <scope>NUCLEOTIDE SEQUENCE [LARGE SCALE GENOMIC DNA]</scope>
    <source>
        <strain evidence="4">ATCC 12428 / DSM 43021 / JCM 3005 / NI 9100</strain>
    </source>
</reference>
<dbReference type="InterPro" id="IPR050491">
    <property type="entry name" value="AmpC-like"/>
</dbReference>
<dbReference type="PANTHER" id="PTHR46825:SF9">
    <property type="entry name" value="BETA-LACTAMASE-RELATED DOMAIN-CONTAINING PROTEIN"/>
    <property type="match status" value="1"/>
</dbReference>
<evidence type="ECO:0000259" key="2">
    <source>
        <dbReference type="Pfam" id="PF00144"/>
    </source>
</evidence>
<dbReference type="OrthoDB" id="3863176at2"/>
<evidence type="ECO:0000256" key="1">
    <source>
        <dbReference type="SAM" id="MobiDB-lite"/>
    </source>
</evidence>
<dbReference type="Gene3D" id="3.40.710.10">
    <property type="entry name" value="DD-peptidase/beta-lactamase superfamily"/>
    <property type="match status" value="1"/>
</dbReference>
<evidence type="ECO:0000313" key="3">
    <source>
        <dbReference type="EMBL" id="ACZ88033.1"/>
    </source>
</evidence>
<dbReference type="SUPFAM" id="SSF56601">
    <property type="entry name" value="beta-lactamase/transpeptidase-like"/>
    <property type="match status" value="1"/>
</dbReference>
<protein>
    <submittedName>
        <fullName evidence="3">Beta-lactamase class C and other penicillin binding protein-like protein</fullName>
    </submittedName>
</protein>
<dbReference type="HOGENOM" id="CLU_020027_0_4_11"/>
<dbReference type="eggNOG" id="COG1680">
    <property type="taxonomic scope" value="Bacteria"/>
</dbReference>